<comment type="caution">
    <text evidence="1">The sequence shown here is derived from an EMBL/GenBank/DDBJ whole genome shotgun (WGS) entry which is preliminary data.</text>
</comment>
<dbReference type="Proteomes" id="UP000805193">
    <property type="component" value="Unassembled WGS sequence"/>
</dbReference>
<accession>A0AC60Q982</accession>
<name>A0AC60Q982_IXOPE</name>
<dbReference type="EMBL" id="JABSTQ010009315">
    <property type="protein sequence ID" value="KAG0430529.1"/>
    <property type="molecule type" value="Genomic_DNA"/>
</dbReference>
<keyword evidence="2" id="KW-1185">Reference proteome</keyword>
<sequence length="529" mass="59816">MYDPDRRAAWTRAVKRARWTDPNKPWEPSEQSRLCGAHFVTGKPSLDKHHPDFVPTVFEHAKKQPPPLARYMRWKNRASTEVSTNPQPGSSQLAGQPSTAAPASLTQGGCSQQPPEVPTSPQLGASQLAGQPSPPADSKRAAAQSVHPRPPSRGPDEMLSEPSCSQQPPEEMEQNAAMALTTAGVSSKALRLRDLKLAEMQQMILHLQSENERLQETVEVLQATQLRVETIREDPKSCMYYTGLPEFSVFHELYKFFEPRAARMTYWHGDAKTDGEIKRRTGKLDLRDEFFMVLVRLRTGMAGRELSRNFSITEAHVSKVFTTWINFLQRELRALTYFPTVLETREKLPDSFHKFPNTRIVLDATEVRTQKPSALLAQRQTFSPYKHYNTYKAIVGCTPNGYICYVSGLWGGSASDRTIVEESEFMGQLKPGDAIMVDKGFKFNDLPPGVQVHIPPFRQPREPQMSEQDVAKTRQVASARVVVERVIGRVKQFHILDRPFPITMMDIAEQVFQVCCFLSNFRMPMVSAK</sequence>
<gene>
    <name evidence="1" type="ORF">HPB47_022605</name>
</gene>
<proteinExistence type="predicted"/>
<organism evidence="1 2">
    <name type="scientific">Ixodes persulcatus</name>
    <name type="common">Taiga tick</name>
    <dbReference type="NCBI Taxonomy" id="34615"/>
    <lineage>
        <taxon>Eukaryota</taxon>
        <taxon>Metazoa</taxon>
        <taxon>Ecdysozoa</taxon>
        <taxon>Arthropoda</taxon>
        <taxon>Chelicerata</taxon>
        <taxon>Arachnida</taxon>
        <taxon>Acari</taxon>
        <taxon>Parasitiformes</taxon>
        <taxon>Ixodida</taxon>
        <taxon>Ixodoidea</taxon>
        <taxon>Ixodidae</taxon>
        <taxon>Ixodinae</taxon>
        <taxon>Ixodes</taxon>
    </lineage>
</organism>
<evidence type="ECO:0000313" key="1">
    <source>
        <dbReference type="EMBL" id="KAG0430529.1"/>
    </source>
</evidence>
<reference evidence="1 2" key="1">
    <citation type="journal article" date="2020" name="Cell">
        <title>Large-Scale Comparative Analyses of Tick Genomes Elucidate Their Genetic Diversity and Vector Capacities.</title>
        <authorList>
            <consortium name="Tick Genome and Microbiome Consortium (TIGMIC)"/>
            <person name="Jia N."/>
            <person name="Wang J."/>
            <person name="Shi W."/>
            <person name="Du L."/>
            <person name="Sun Y."/>
            <person name="Zhan W."/>
            <person name="Jiang J.F."/>
            <person name="Wang Q."/>
            <person name="Zhang B."/>
            <person name="Ji P."/>
            <person name="Bell-Sakyi L."/>
            <person name="Cui X.M."/>
            <person name="Yuan T.T."/>
            <person name="Jiang B.G."/>
            <person name="Yang W.F."/>
            <person name="Lam T.T."/>
            <person name="Chang Q.C."/>
            <person name="Ding S.J."/>
            <person name="Wang X.J."/>
            <person name="Zhu J.G."/>
            <person name="Ruan X.D."/>
            <person name="Zhao L."/>
            <person name="Wei J.T."/>
            <person name="Ye R.Z."/>
            <person name="Que T.C."/>
            <person name="Du C.H."/>
            <person name="Zhou Y.H."/>
            <person name="Cheng J.X."/>
            <person name="Dai P.F."/>
            <person name="Guo W.B."/>
            <person name="Han X.H."/>
            <person name="Huang E.J."/>
            <person name="Li L.F."/>
            <person name="Wei W."/>
            <person name="Gao Y.C."/>
            <person name="Liu J.Z."/>
            <person name="Shao H.Z."/>
            <person name="Wang X."/>
            <person name="Wang C.C."/>
            <person name="Yang T.C."/>
            <person name="Huo Q.B."/>
            <person name="Li W."/>
            <person name="Chen H.Y."/>
            <person name="Chen S.E."/>
            <person name="Zhou L.G."/>
            <person name="Ni X.B."/>
            <person name="Tian J.H."/>
            <person name="Sheng Y."/>
            <person name="Liu T."/>
            <person name="Pan Y.S."/>
            <person name="Xia L.Y."/>
            <person name="Li J."/>
            <person name="Zhao F."/>
            <person name="Cao W.C."/>
        </authorList>
    </citation>
    <scope>NUCLEOTIDE SEQUENCE [LARGE SCALE GENOMIC DNA]</scope>
    <source>
        <strain evidence="1">Iper-2018</strain>
    </source>
</reference>
<protein>
    <submittedName>
        <fullName evidence="1">Uncharacterized protein</fullName>
    </submittedName>
</protein>
<evidence type="ECO:0000313" key="2">
    <source>
        <dbReference type="Proteomes" id="UP000805193"/>
    </source>
</evidence>